<organism evidence="3 4">
    <name type="scientific">Collibacillus ludicampi</name>
    <dbReference type="NCBI Taxonomy" id="2771369"/>
    <lineage>
        <taxon>Bacteria</taxon>
        <taxon>Bacillati</taxon>
        <taxon>Bacillota</taxon>
        <taxon>Bacilli</taxon>
        <taxon>Bacillales</taxon>
        <taxon>Alicyclobacillaceae</taxon>
        <taxon>Collibacillus</taxon>
    </lineage>
</organism>
<proteinExistence type="predicted"/>
<accession>A0AAV4LGU8</accession>
<sequence>MDTLQLGNFIFEPDDLPEEIPLGGEQMLAVIQYPGGAKEVQAFGAQDRNISFSGVFNYTNALDKVRQLDKMYRSGEVYPLQIGTLSTRYVVIKKFEWVYRSLYEIPYSIELELAPKTSILFPDSTSTSPTTSPSSSDAPAPQRTHTVVFGDTLWKIALQYYGDGSQYRKIADANKIENPDVIIVGQKLVIP</sequence>
<dbReference type="PROSITE" id="PS51782">
    <property type="entry name" value="LYSM"/>
    <property type="match status" value="1"/>
</dbReference>
<keyword evidence="4" id="KW-1185">Reference proteome</keyword>
<evidence type="ECO:0000313" key="3">
    <source>
        <dbReference type="EMBL" id="GIM47042.1"/>
    </source>
</evidence>
<dbReference type="Proteomes" id="UP001057291">
    <property type="component" value="Unassembled WGS sequence"/>
</dbReference>
<feature type="domain" description="LysM" evidence="2">
    <location>
        <begin position="143"/>
        <end position="190"/>
    </location>
</feature>
<name>A0AAV4LGU8_9BACL</name>
<dbReference type="InterPro" id="IPR036779">
    <property type="entry name" value="LysM_dom_sf"/>
</dbReference>
<dbReference type="AlphaFoldDB" id="A0AAV4LGU8"/>
<dbReference type="CDD" id="cd00118">
    <property type="entry name" value="LysM"/>
    <property type="match status" value="1"/>
</dbReference>
<evidence type="ECO:0000256" key="1">
    <source>
        <dbReference type="SAM" id="MobiDB-lite"/>
    </source>
</evidence>
<reference evidence="3" key="1">
    <citation type="journal article" date="2023" name="Int. J. Syst. Evol. Microbiol.">
        <title>Collibacillus ludicampi gen. nov., sp. nov., a new soil bacterium of the family Alicyclobacillaceae.</title>
        <authorList>
            <person name="Jojima T."/>
            <person name="Ioku Y."/>
            <person name="Fukuta Y."/>
            <person name="Shirasaka N."/>
            <person name="Matsumura Y."/>
            <person name="Mori M."/>
        </authorList>
    </citation>
    <scope>NUCLEOTIDE SEQUENCE</scope>
    <source>
        <strain evidence="3">TP075</strain>
    </source>
</reference>
<dbReference type="InterPro" id="IPR052196">
    <property type="entry name" value="Bact_Kbp"/>
</dbReference>
<protein>
    <recommendedName>
        <fullName evidence="2">LysM domain-containing protein</fullName>
    </recommendedName>
</protein>
<evidence type="ECO:0000259" key="2">
    <source>
        <dbReference type="PROSITE" id="PS51782"/>
    </source>
</evidence>
<evidence type="ECO:0000313" key="4">
    <source>
        <dbReference type="Proteomes" id="UP001057291"/>
    </source>
</evidence>
<gene>
    <name evidence="3" type="ORF">DNHGIG_25910</name>
</gene>
<dbReference type="EMBL" id="BOQE01000001">
    <property type="protein sequence ID" value="GIM47042.1"/>
    <property type="molecule type" value="Genomic_DNA"/>
</dbReference>
<dbReference type="Pfam" id="PF01476">
    <property type="entry name" value="LysM"/>
    <property type="match status" value="1"/>
</dbReference>
<dbReference type="PANTHER" id="PTHR34700">
    <property type="entry name" value="POTASSIUM BINDING PROTEIN KBP"/>
    <property type="match status" value="1"/>
</dbReference>
<dbReference type="InterPro" id="IPR018392">
    <property type="entry name" value="LysM"/>
</dbReference>
<dbReference type="SUPFAM" id="SSF54106">
    <property type="entry name" value="LysM domain"/>
    <property type="match status" value="1"/>
</dbReference>
<dbReference type="PANTHER" id="PTHR34700:SF4">
    <property type="entry name" value="PHAGE-LIKE ELEMENT PBSX PROTEIN XKDP"/>
    <property type="match status" value="1"/>
</dbReference>
<feature type="region of interest" description="Disordered" evidence="1">
    <location>
        <begin position="123"/>
        <end position="143"/>
    </location>
</feature>
<dbReference type="RefSeq" id="WP_282200066.1">
    <property type="nucleotide sequence ID" value="NZ_BOQE01000001.1"/>
</dbReference>
<feature type="compositionally biased region" description="Low complexity" evidence="1">
    <location>
        <begin position="123"/>
        <end position="141"/>
    </location>
</feature>
<dbReference type="Gene3D" id="3.10.350.10">
    <property type="entry name" value="LysM domain"/>
    <property type="match status" value="1"/>
</dbReference>
<dbReference type="SMART" id="SM00257">
    <property type="entry name" value="LysM"/>
    <property type="match status" value="1"/>
</dbReference>
<comment type="caution">
    <text evidence="3">The sequence shown here is derived from an EMBL/GenBank/DDBJ whole genome shotgun (WGS) entry which is preliminary data.</text>
</comment>